<sequence length="280" mass="32072">MIRFVLSPRFAPRAAGVVQLGRLRRTIGFYRHHRHVRGYRFSSFSSSGENKTARSGSESENEVIVLYKRDDNRNNLPRISFLASSFNFVYWIWYVFDFVPAVNSAPIQDLHVDPVYGFAGLGISILIQSAFTLYPTTLISKLAYQPATNNVSRQQVLVWKHLLPFVQPSRNPTTFHLGDIFMDKTSSDTSKILTEYEGDIQKFQGHLGLGLKHGYIPLLLEIRDSHEVCQPQLLLEVLLDPQRLKQTSRKAISGNSTNHVKNDRARHDAKKRGNRGKQWY</sequence>
<keyword evidence="2" id="KW-0472">Membrane</keyword>
<gene>
    <name evidence="3" type="ORF">IV203_037839</name>
</gene>
<evidence type="ECO:0000256" key="2">
    <source>
        <dbReference type="SAM" id="Phobius"/>
    </source>
</evidence>
<evidence type="ECO:0000313" key="3">
    <source>
        <dbReference type="EMBL" id="KAG7364637.1"/>
    </source>
</evidence>
<accession>A0A9K3LM94</accession>
<keyword evidence="4" id="KW-1185">Reference proteome</keyword>
<evidence type="ECO:0000313" key="4">
    <source>
        <dbReference type="Proteomes" id="UP000693970"/>
    </source>
</evidence>
<proteinExistence type="predicted"/>
<dbReference type="AlphaFoldDB" id="A0A9K3LM94"/>
<protein>
    <submittedName>
        <fullName evidence="3">Uncharacterized protein</fullName>
    </submittedName>
</protein>
<organism evidence="3 4">
    <name type="scientific">Nitzschia inconspicua</name>
    <dbReference type="NCBI Taxonomy" id="303405"/>
    <lineage>
        <taxon>Eukaryota</taxon>
        <taxon>Sar</taxon>
        <taxon>Stramenopiles</taxon>
        <taxon>Ochrophyta</taxon>
        <taxon>Bacillariophyta</taxon>
        <taxon>Bacillariophyceae</taxon>
        <taxon>Bacillariophycidae</taxon>
        <taxon>Bacillariales</taxon>
        <taxon>Bacillariaceae</taxon>
        <taxon>Nitzschia</taxon>
    </lineage>
</organism>
<dbReference type="Proteomes" id="UP000693970">
    <property type="component" value="Unassembled WGS sequence"/>
</dbReference>
<feature type="compositionally biased region" description="Polar residues" evidence="1">
    <location>
        <begin position="249"/>
        <end position="259"/>
    </location>
</feature>
<dbReference type="OrthoDB" id="52239at2759"/>
<feature type="compositionally biased region" description="Basic residues" evidence="1">
    <location>
        <begin position="267"/>
        <end position="280"/>
    </location>
</feature>
<keyword evidence="2" id="KW-1133">Transmembrane helix</keyword>
<name>A0A9K3LM94_9STRA</name>
<reference evidence="3" key="2">
    <citation type="submission" date="2021-04" db="EMBL/GenBank/DDBJ databases">
        <authorList>
            <person name="Podell S."/>
        </authorList>
    </citation>
    <scope>NUCLEOTIDE SEQUENCE</scope>
    <source>
        <strain evidence="3">Hildebrandi</strain>
    </source>
</reference>
<evidence type="ECO:0000256" key="1">
    <source>
        <dbReference type="SAM" id="MobiDB-lite"/>
    </source>
</evidence>
<comment type="caution">
    <text evidence="3">The sequence shown here is derived from an EMBL/GenBank/DDBJ whole genome shotgun (WGS) entry which is preliminary data.</text>
</comment>
<feature type="transmembrane region" description="Helical" evidence="2">
    <location>
        <begin position="116"/>
        <end position="134"/>
    </location>
</feature>
<dbReference type="EMBL" id="JAGRRH010000009">
    <property type="protein sequence ID" value="KAG7364637.1"/>
    <property type="molecule type" value="Genomic_DNA"/>
</dbReference>
<keyword evidence="2" id="KW-0812">Transmembrane</keyword>
<feature type="transmembrane region" description="Helical" evidence="2">
    <location>
        <begin position="76"/>
        <end position="96"/>
    </location>
</feature>
<reference evidence="3" key="1">
    <citation type="journal article" date="2021" name="Sci. Rep.">
        <title>Diploid genomic architecture of Nitzschia inconspicua, an elite biomass production diatom.</title>
        <authorList>
            <person name="Oliver A."/>
            <person name="Podell S."/>
            <person name="Pinowska A."/>
            <person name="Traller J.C."/>
            <person name="Smith S.R."/>
            <person name="McClure R."/>
            <person name="Beliaev A."/>
            <person name="Bohutskyi P."/>
            <person name="Hill E.A."/>
            <person name="Rabines A."/>
            <person name="Zheng H."/>
            <person name="Allen L.Z."/>
            <person name="Kuo A."/>
            <person name="Grigoriev I.V."/>
            <person name="Allen A.E."/>
            <person name="Hazlebeck D."/>
            <person name="Allen E.E."/>
        </authorList>
    </citation>
    <scope>NUCLEOTIDE SEQUENCE</scope>
    <source>
        <strain evidence="3">Hildebrandi</strain>
    </source>
</reference>
<feature type="region of interest" description="Disordered" evidence="1">
    <location>
        <begin position="248"/>
        <end position="280"/>
    </location>
</feature>